<dbReference type="Pfam" id="PF06445">
    <property type="entry name" value="GyrI-like"/>
    <property type="match status" value="1"/>
</dbReference>
<dbReference type="AlphaFoldDB" id="A0A2U2B478"/>
<dbReference type="SUPFAM" id="SSF46689">
    <property type="entry name" value="Homeodomain-like"/>
    <property type="match status" value="2"/>
</dbReference>
<sequence length="285" mass="32711">MKELTKNEYHKSVNRVVDYINQHLDEPVDLKTLAGIANISEFHFHRIFKAFVGESIGSYISRLKLEYAAGKLQLSGNTLSEIAEKTGYRSEFSLSKAFRKHFGINPSAFRNTETYFSSHFQQPNYDIPELNPEYMELQDRDLLYIRIISKYGSSSDYDKAWSKLLKYASLKNLLKADSEFIGLSFDDPNITASEKCRFYACISVDTPVDPEGEFGLQRIDGGKYAVFTLKGPYSGLNALYQAVYFHWLPRTNAELRHGMPFEKYLNNPDEVEPSDLITEVYLPVQ</sequence>
<dbReference type="InterPro" id="IPR018062">
    <property type="entry name" value="HTH_AraC-typ_CS"/>
</dbReference>
<dbReference type="Proteomes" id="UP000244956">
    <property type="component" value="Unassembled WGS sequence"/>
</dbReference>
<dbReference type="GO" id="GO:0043565">
    <property type="term" value="F:sequence-specific DNA binding"/>
    <property type="evidence" value="ECO:0007669"/>
    <property type="project" value="InterPro"/>
</dbReference>
<dbReference type="SUPFAM" id="SSF55136">
    <property type="entry name" value="Probable bacterial effector-binding domain"/>
    <property type="match status" value="1"/>
</dbReference>
<gene>
    <name evidence="5" type="ORF">DDZ16_18580</name>
</gene>
<dbReference type="OrthoDB" id="9816011at2"/>
<dbReference type="PANTHER" id="PTHR40055">
    <property type="entry name" value="TRANSCRIPTIONAL REGULATOR YGIV-RELATED"/>
    <property type="match status" value="1"/>
</dbReference>
<dbReference type="InterPro" id="IPR009057">
    <property type="entry name" value="Homeodomain-like_sf"/>
</dbReference>
<keyword evidence="2" id="KW-0238">DNA-binding</keyword>
<dbReference type="PROSITE" id="PS00041">
    <property type="entry name" value="HTH_ARAC_FAMILY_1"/>
    <property type="match status" value="1"/>
</dbReference>
<name>A0A2U2B478_9BACT</name>
<keyword evidence="3" id="KW-0804">Transcription</keyword>
<evidence type="ECO:0000256" key="3">
    <source>
        <dbReference type="ARBA" id="ARBA00023163"/>
    </source>
</evidence>
<dbReference type="InterPro" id="IPR011256">
    <property type="entry name" value="Reg_factor_effector_dom_sf"/>
</dbReference>
<dbReference type="InterPro" id="IPR010499">
    <property type="entry name" value="AraC_E-bd"/>
</dbReference>
<dbReference type="Gene3D" id="3.20.80.10">
    <property type="entry name" value="Regulatory factor, effector binding domain"/>
    <property type="match status" value="1"/>
</dbReference>
<dbReference type="PROSITE" id="PS01124">
    <property type="entry name" value="HTH_ARAC_FAMILY_2"/>
    <property type="match status" value="1"/>
</dbReference>
<dbReference type="InterPro" id="IPR050908">
    <property type="entry name" value="SmbC-like"/>
</dbReference>
<evidence type="ECO:0000256" key="2">
    <source>
        <dbReference type="ARBA" id="ARBA00023125"/>
    </source>
</evidence>
<protein>
    <submittedName>
        <fullName evidence="5">AraC family transcriptional regulator</fullName>
    </submittedName>
</protein>
<dbReference type="InterPro" id="IPR018060">
    <property type="entry name" value="HTH_AraC"/>
</dbReference>
<accession>A0A2U2B478</accession>
<organism evidence="5 6">
    <name type="scientific">Marinilabilia rubra</name>
    <dbReference type="NCBI Taxonomy" id="2162893"/>
    <lineage>
        <taxon>Bacteria</taxon>
        <taxon>Pseudomonadati</taxon>
        <taxon>Bacteroidota</taxon>
        <taxon>Bacteroidia</taxon>
        <taxon>Marinilabiliales</taxon>
        <taxon>Marinilabiliaceae</taxon>
        <taxon>Marinilabilia</taxon>
    </lineage>
</organism>
<feature type="domain" description="HTH araC/xylS-type" evidence="4">
    <location>
        <begin position="14"/>
        <end position="112"/>
    </location>
</feature>
<keyword evidence="6" id="KW-1185">Reference proteome</keyword>
<evidence type="ECO:0000313" key="5">
    <source>
        <dbReference type="EMBL" id="PWD97870.1"/>
    </source>
</evidence>
<dbReference type="EMBL" id="QEWP01000023">
    <property type="protein sequence ID" value="PWD97870.1"/>
    <property type="molecule type" value="Genomic_DNA"/>
</dbReference>
<proteinExistence type="predicted"/>
<dbReference type="Gene3D" id="1.10.10.60">
    <property type="entry name" value="Homeodomain-like"/>
    <property type="match status" value="2"/>
</dbReference>
<reference evidence="5 6" key="1">
    <citation type="submission" date="2018-05" db="EMBL/GenBank/DDBJ databases">
        <title>Marinilabilia rubrum sp. nov., isolated from saltern sediment.</title>
        <authorList>
            <person name="Zhang R."/>
        </authorList>
    </citation>
    <scope>NUCLEOTIDE SEQUENCE [LARGE SCALE GENOMIC DNA]</scope>
    <source>
        <strain evidence="5 6">WTE16</strain>
    </source>
</reference>
<dbReference type="RefSeq" id="WP_109265982.1">
    <property type="nucleotide sequence ID" value="NZ_QEWP01000023.1"/>
</dbReference>
<evidence type="ECO:0000259" key="4">
    <source>
        <dbReference type="PROSITE" id="PS01124"/>
    </source>
</evidence>
<dbReference type="Pfam" id="PF12833">
    <property type="entry name" value="HTH_18"/>
    <property type="match status" value="1"/>
</dbReference>
<dbReference type="GO" id="GO:0003700">
    <property type="term" value="F:DNA-binding transcription factor activity"/>
    <property type="evidence" value="ECO:0007669"/>
    <property type="project" value="InterPro"/>
</dbReference>
<comment type="caution">
    <text evidence="5">The sequence shown here is derived from an EMBL/GenBank/DDBJ whole genome shotgun (WGS) entry which is preliminary data.</text>
</comment>
<evidence type="ECO:0000256" key="1">
    <source>
        <dbReference type="ARBA" id="ARBA00023015"/>
    </source>
</evidence>
<dbReference type="SMART" id="SM00871">
    <property type="entry name" value="AraC_E_bind"/>
    <property type="match status" value="1"/>
</dbReference>
<dbReference type="PANTHER" id="PTHR40055:SF1">
    <property type="entry name" value="TRANSCRIPTIONAL REGULATOR YGIV-RELATED"/>
    <property type="match status" value="1"/>
</dbReference>
<evidence type="ECO:0000313" key="6">
    <source>
        <dbReference type="Proteomes" id="UP000244956"/>
    </source>
</evidence>
<dbReference type="SMART" id="SM00342">
    <property type="entry name" value="HTH_ARAC"/>
    <property type="match status" value="1"/>
</dbReference>
<dbReference type="InterPro" id="IPR029442">
    <property type="entry name" value="GyrI-like"/>
</dbReference>
<keyword evidence="1" id="KW-0805">Transcription regulation</keyword>